<keyword evidence="2" id="KW-0732">Signal</keyword>
<evidence type="ECO:0000256" key="1">
    <source>
        <dbReference type="SAM" id="MobiDB-lite"/>
    </source>
</evidence>
<proteinExistence type="predicted"/>
<sequence>MHAATFLLALATAVAALPGQPLTDRSAEPIRNPEAVAPRNQNLVADEALRQPLMARSPRRYPKVADGSGPGRHPKEDAEQGPEA</sequence>
<feature type="signal peptide" evidence="2">
    <location>
        <begin position="1"/>
        <end position="16"/>
    </location>
</feature>
<evidence type="ECO:0000256" key="2">
    <source>
        <dbReference type="SAM" id="SignalP"/>
    </source>
</evidence>
<evidence type="ECO:0000313" key="3">
    <source>
        <dbReference type="EMBL" id="KAL2265752.1"/>
    </source>
</evidence>
<dbReference type="RefSeq" id="XP_070864479.1">
    <property type="nucleotide sequence ID" value="XM_071013609.1"/>
</dbReference>
<organism evidence="3 4">
    <name type="scientific">Remersonia thermophila</name>
    <dbReference type="NCBI Taxonomy" id="72144"/>
    <lineage>
        <taxon>Eukaryota</taxon>
        <taxon>Fungi</taxon>
        <taxon>Dikarya</taxon>
        <taxon>Ascomycota</taxon>
        <taxon>Pezizomycotina</taxon>
        <taxon>Sordariomycetes</taxon>
        <taxon>Sordariomycetidae</taxon>
        <taxon>Sordariales</taxon>
        <taxon>Sordariales incertae sedis</taxon>
        <taxon>Remersonia</taxon>
    </lineage>
</organism>
<name>A0ABR4D644_9PEZI</name>
<dbReference type="Proteomes" id="UP001600064">
    <property type="component" value="Unassembled WGS sequence"/>
</dbReference>
<keyword evidence="4" id="KW-1185">Reference proteome</keyword>
<comment type="caution">
    <text evidence="3">The sequence shown here is derived from an EMBL/GenBank/DDBJ whole genome shotgun (WGS) entry which is preliminary data.</text>
</comment>
<gene>
    <name evidence="3" type="ORF">VTJ83DRAFT_6852</name>
</gene>
<evidence type="ECO:0000313" key="4">
    <source>
        <dbReference type="Proteomes" id="UP001600064"/>
    </source>
</evidence>
<reference evidence="3 4" key="1">
    <citation type="journal article" date="2024" name="Commun. Biol.">
        <title>Comparative genomic analysis of thermophilic fungi reveals convergent evolutionary adaptations and gene losses.</title>
        <authorList>
            <person name="Steindorff A.S."/>
            <person name="Aguilar-Pontes M.V."/>
            <person name="Robinson A.J."/>
            <person name="Andreopoulos B."/>
            <person name="LaButti K."/>
            <person name="Kuo A."/>
            <person name="Mondo S."/>
            <person name="Riley R."/>
            <person name="Otillar R."/>
            <person name="Haridas S."/>
            <person name="Lipzen A."/>
            <person name="Grimwood J."/>
            <person name="Schmutz J."/>
            <person name="Clum A."/>
            <person name="Reid I.D."/>
            <person name="Moisan M.C."/>
            <person name="Butler G."/>
            <person name="Nguyen T.T.M."/>
            <person name="Dewar K."/>
            <person name="Conant G."/>
            <person name="Drula E."/>
            <person name="Henrissat B."/>
            <person name="Hansel C."/>
            <person name="Singer S."/>
            <person name="Hutchinson M.I."/>
            <person name="de Vries R.P."/>
            <person name="Natvig D.O."/>
            <person name="Powell A.J."/>
            <person name="Tsang A."/>
            <person name="Grigoriev I.V."/>
        </authorList>
    </citation>
    <scope>NUCLEOTIDE SEQUENCE [LARGE SCALE GENOMIC DNA]</scope>
    <source>
        <strain evidence="3 4">ATCC 22073</strain>
    </source>
</reference>
<feature type="chain" id="PRO_5046854134" evidence="2">
    <location>
        <begin position="17"/>
        <end position="84"/>
    </location>
</feature>
<dbReference type="EMBL" id="JAZGUE010000006">
    <property type="protein sequence ID" value="KAL2265752.1"/>
    <property type="molecule type" value="Genomic_DNA"/>
</dbReference>
<protein>
    <submittedName>
        <fullName evidence="3">Uncharacterized protein</fullName>
    </submittedName>
</protein>
<dbReference type="GeneID" id="98128253"/>
<feature type="region of interest" description="Disordered" evidence="1">
    <location>
        <begin position="18"/>
        <end position="84"/>
    </location>
</feature>
<accession>A0ABR4D644</accession>